<dbReference type="Gene3D" id="2.40.160.10">
    <property type="entry name" value="Porin"/>
    <property type="match status" value="1"/>
</dbReference>
<evidence type="ECO:0000259" key="12">
    <source>
        <dbReference type="Pfam" id="PF13609"/>
    </source>
</evidence>
<dbReference type="Pfam" id="PF13609">
    <property type="entry name" value="Porin_4"/>
    <property type="match status" value="1"/>
</dbReference>
<evidence type="ECO:0000313" key="13">
    <source>
        <dbReference type="EMBL" id="GHD68422.1"/>
    </source>
</evidence>
<dbReference type="CDD" id="cd00342">
    <property type="entry name" value="gram_neg_porins"/>
    <property type="match status" value="1"/>
</dbReference>
<keyword evidence="5" id="KW-0812">Transmembrane</keyword>
<evidence type="ECO:0000256" key="8">
    <source>
        <dbReference type="ARBA" id="ARBA00023114"/>
    </source>
</evidence>
<feature type="domain" description="Porin" evidence="12">
    <location>
        <begin position="13"/>
        <end position="351"/>
    </location>
</feature>
<evidence type="ECO:0000313" key="14">
    <source>
        <dbReference type="Proteomes" id="UP000604737"/>
    </source>
</evidence>
<evidence type="ECO:0000256" key="3">
    <source>
        <dbReference type="ARBA" id="ARBA00022448"/>
    </source>
</evidence>
<feature type="chain" id="PRO_5045629861" description="Porin domain-containing protein" evidence="11">
    <location>
        <begin position="27"/>
        <end position="380"/>
    </location>
</feature>
<keyword evidence="14" id="KW-1185">Reference proteome</keyword>
<dbReference type="Proteomes" id="UP000604737">
    <property type="component" value="Unassembled WGS sequence"/>
</dbReference>
<gene>
    <name evidence="13" type="ORF">GCM10007350_33640</name>
</gene>
<dbReference type="EMBL" id="BMYO01000010">
    <property type="protein sequence ID" value="GHD68422.1"/>
    <property type="molecule type" value="Genomic_DNA"/>
</dbReference>
<evidence type="ECO:0000256" key="4">
    <source>
        <dbReference type="ARBA" id="ARBA00022452"/>
    </source>
</evidence>
<feature type="signal peptide" evidence="11">
    <location>
        <begin position="1"/>
        <end position="26"/>
    </location>
</feature>
<evidence type="ECO:0000256" key="10">
    <source>
        <dbReference type="ARBA" id="ARBA00023237"/>
    </source>
</evidence>
<evidence type="ECO:0000256" key="11">
    <source>
        <dbReference type="SAM" id="SignalP"/>
    </source>
</evidence>
<keyword evidence="3" id="KW-0813">Transport</keyword>
<dbReference type="InterPro" id="IPR023614">
    <property type="entry name" value="Porin_dom_sf"/>
</dbReference>
<protein>
    <recommendedName>
        <fullName evidence="12">Porin domain-containing protein</fullName>
    </recommendedName>
</protein>
<dbReference type="PANTHER" id="PTHR34501:SF9">
    <property type="entry name" value="MAJOR OUTER MEMBRANE PROTEIN P.IA"/>
    <property type="match status" value="1"/>
</dbReference>
<dbReference type="InterPro" id="IPR033900">
    <property type="entry name" value="Gram_neg_porin_domain"/>
</dbReference>
<keyword evidence="8" id="KW-0626">Porin</keyword>
<comment type="subcellular location">
    <subcellularLocation>
        <location evidence="1">Cell outer membrane</location>
        <topology evidence="1">Multi-pass membrane protein</topology>
    </subcellularLocation>
</comment>
<comment type="subunit">
    <text evidence="2">Homotrimer.</text>
</comment>
<comment type="caution">
    <text evidence="13">The sequence shown here is derived from an EMBL/GenBank/DDBJ whole genome shotgun (WGS) entry which is preliminary data.</text>
</comment>
<evidence type="ECO:0000256" key="5">
    <source>
        <dbReference type="ARBA" id="ARBA00022692"/>
    </source>
</evidence>
<dbReference type="InterPro" id="IPR050298">
    <property type="entry name" value="Gram-neg_bact_OMP"/>
</dbReference>
<dbReference type="RefSeq" id="WP_189462102.1">
    <property type="nucleotide sequence ID" value="NZ_BMYO01000010.1"/>
</dbReference>
<keyword evidence="10" id="KW-0998">Cell outer membrane</keyword>
<keyword evidence="6 11" id="KW-0732">Signal</keyword>
<dbReference type="SUPFAM" id="SSF56935">
    <property type="entry name" value="Porins"/>
    <property type="match status" value="1"/>
</dbReference>
<evidence type="ECO:0000256" key="1">
    <source>
        <dbReference type="ARBA" id="ARBA00004571"/>
    </source>
</evidence>
<evidence type="ECO:0000256" key="9">
    <source>
        <dbReference type="ARBA" id="ARBA00023136"/>
    </source>
</evidence>
<reference evidence="14" key="1">
    <citation type="journal article" date="2019" name="Int. J. Syst. Evol. Microbiol.">
        <title>The Global Catalogue of Microorganisms (GCM) 10K type strain sequencing project: providing services to taxonomists for standard genome sequencing and annotation.</title>
        <authorList>
            <consortium name="The Broad Institute Genomics Platform"/>
            <consortium name="The Broad Institute Genome Sequencing Center for Infectious Disease"/>
            <person name="Wu L."/>
            <person name="Ma J."/>
        </authorList>
    </citation>
    <scope>NUCLEOTIDE SEQUENCE [LARGE SCALE GENOMIC DNA]</scope>
    <source>
        <strain evidence="14">KCTC 23701</strain>
    </source>
</reference>
<evidence type="ECO:0000256" key="6">
    <source>
        <dbReference type="ARBA" id="ARBA00022729"/>
    </source>
</evidence>
<keyword evidence="4" id="KW-1134">Transmembrane beta strand</keyword>
<keyword evidence="7" id="KW-0406">Ion transport</keyword>
<accession>A0ABQ3H5J6</accession>
<name>A0ABQ3H5J6_9NEIS</name>
<organism evidence="13 14">
    <name type="scientific">Jeongeupia chitinilytica</name>
    <dbReference type="NCBI Taxonomy" id="1041641"/>
    <lineage>
        <taxon>Bacteria</taxon>
        <taxon>Pseudomonadati</taxon>
        <taxon>Pseudomonadota</taxon>
        <taxon>Betaproteobacteria</taxon>
        <taxon>Neisseriales</taxon>
        <taxon>Chitinibacteraceae</taxon>
        <taxon>Jeongeupia</taxon>
    </lineage>
</organism>
<evidence type="ECO:0000256" key="2">
    <source>
        <dbReference type="ARBA" id="ARBA00011233"/>
    </source>
</evidence>
<dbReference type="PANTHER" id="PTHR34501">
    <property type="entry name" value="PROTEIN YDDL-RELATED"/>
    <property type="match status" value="1"/>
</dbReference>
<evidence type="ECO:0000256" key="7">
    <source>
        <dbReference type="ARBA" id="ARBA00023065"/>
    </source>
</evidence>
<proteinExistence type="predicted"/>
<sequence length="380" mass="41224">MQHRKLYRNTLSALLLAAGLASPAMAAITIGGSMETDILYEGSNADGFSDNAQLDVEPRIFFQGDDKLDNGSSVIWKIWTGAENYRTGKDNDINGGNGPANWGNREAWGGWKGDWGQLRFGKIYSPSYLVLDWPYAAQGGSMHVEEVGVIGFNVENSIVYDSPNLNGFTVSAMYSLRTQQNNTEGGGDEYFADVTAGYAGHNATVNVGYQQAKPRLQSGSASDDVDKFGFIAGGYTFGDSGWTVRGGYKWWDCSASAHANAAAGTDQSLDDAVGSCNYFTGPEQQQAWVQGLYTTGKHSFAVGYNYFWGAKDINGNRIDDSDSQTLLARYTYALSKNTSAYFDTRFSTNDTNGTIGATYGTSYKPGTDSYRLLIGTWTGF</sequence>
<keyword evidence="9" id="KW-0472">Membrane</keyword>